<dbReference type="HOGENOM" id="CLU_3184717_0_0_4"/>
<dbReference type="AlphaFoldDB" id="F0F1R2"/>
<reference evidence="1 2" key="1">
    <citation type="submission" date="2011-01" db="EMBL/GenBank/DDBJ databases">
        <authorList>
            <person name="Muzny D."/>
            <person name="Qin X."/>
            <person name="Deng J."/>
            <person name="Jiang H."/>
            <person name="Liu Y."/>
            <person name="Qu J."/>
            <person name="Song X.-Z."/>
            <person name="Zhang L."/>
            <person name="Thornton R."/>
            <person name="Coyle M."/>
            <person name="Francisco L."/>
            <person name="Jackson L."/>
            <person name="Javaid M."/>
            <person name="Korchina V."/>
            <person name="Kovar C."/>
            <person name="Mata R."/>
            <person name="Mathew T."/>
            <person name="Ngo R."/>
            <person name="Nguyen L."/>
            <person name="Nguyen N."/>
            <person name="Okwuonu G."/>
            <person name="Ongeri F."/>
            <person name="Pham C."/>
            <person name="Simmons D."/>
            <person name="Wilczek-Boney K."/>
            <person name="Hale W."/>
            <person name="Jakkamsetti A."/>
            <person name="Pham P."/>
            <person name="Ruth R."/>
            <person name="San Lucas F."/>
            <person name="Warren J."/>
            <person name="Zhang J."/>
            <person name="Zhao Z."/>
            <person name="Zhou C."/>
            <person name="Zhu D."/>
            <person name="Lee S."/>
            <person name="Bess C."/>
            <person name="Blankenburg K."/>
            <person name="Forbes L."/>
            <person name="Fu Q."/>
            <person name="Gubbala S."/>
            <person name="Hirani K."/>
            <person name="Jayaseelan J.C."/>
            <person name="Lara F."/>
            <person name="Munidasa M."/>
            <person name="Palculict T."/>
            <person name="Patil S."/>
            <person name="Pu L.-L."/>
            <person name="Saada N."/>
            <person name="Tang L."/>
            <person name="Weissenberger G."/>
            <person name="Zhu Y."/>
            <person name="Hemphill L."/>
            <person name="Shang Y."/>
            <person name="Youmans B."/>
            <person name="Ayvaz T."/>
            <person name="Ross M."/>
            <person name="Santibanez J."/>
            <person name="Aqrawi P."/>
            <person name="Gross S."/>
            <person name="Joshi V."/>
            <person name="Fowler G."/>
            <person name="Nazareth L."/>
            <person name="Reid J."/>
            <person name="Worley K."/>
            <person name="Petrosino J."/>
            <person name="Highlander S."/>
            <person name="Gibbs R."/>
        </authorList>
    </citation>
    <scope>NUCLEOTIDE SEQUENCE [LARGE SCALE GENOMIC DNA]</scope>
    <source>
        <strain evidence="1 2">ATCC 33394</strain>
    </source>
</reference>
<evidence type="ECO:0000313" key="2">
    <source>
        <dbReference type="Proteomes" id="UP000004088"/>
    </source>
</evidence>
<gene>
    <name evidence="1" type="ORF">HMPREF9098_2047</name>
</gene>
<dbReference type="STRING" id="888741.HMPREF9098_2047"/>
<keyword evidence="2" id="KW-1185">Reference proteome</keyword>
<protein>
    <submittedName>
        <fullName evidence="1">Uncharacterized protein</fullName>
    </submittedName>
</protein>
<organism evidence="1 2">
    <name type="scientific">Kingella denitrificans ATCC 33394</name>
    <dbReference type="NCBI Taxonomy" id="888741"/>
    <lineage>
        <taxon>Bacteria</taxon>
        <taxon>Pseudomonadati</taxon>
        <taxon>Pseudomonadota</taxon>
        <taxon>Betaproteobacteria</taxon>
        <taxon>Neisseriales</taxon>
        <taxon>Neisseriaceae</taxon>
        <taxon>Kingella</taxon>
    </lineage>
</organism>
<accession>F0F1R2</accession>
<dbReference type="Proteomes" id="UP000004088">
    <property type="component" value="Unassembled WGS sequence"/>
</dbReference>
<dbReference type="EMBL" id="AEWV01000041">
    <property type="protein sequence ID" value="EGC16453.1"/>
    <property type="molecule type" value="Genomic_DNA"/>
</dbReference>
<proteinExistence type="predicted"/>
<evidence type="ECO:0000313" key="1">
    <source>
        <dbReference type="EMBL" id="EGC16453.1"/>
    </source>
</evidence>
<name>F0F1R2_9NEIS</name>
<comment type="caution">
    <text evidence="1">The sequence shown here is derived from an EMBL/GenBank/DDBJ whole genome shotgun (WGS) entry which is preliminary data.</text>
</comment>
<sequence>MPIDASMKIPLSASGIFFVRIIKCRLLFRVPKSSLHVYSAVDSIVD</sequence>